<reference evidence="2 3" key="1">
    <citation type="submission" date="2024-01" db="EMBL/GenBank/DDBJ databases">
        <title>The complete chloroplast genome sequence of Lithospermum erythrorhizon: insights into the phylogenetic relationship among Boraginaceae species and the maternal lineages of purple gromwells.</title>
        <authorList>
            <person name="Okada T."/>
            <person name="Watanabe K."/>
        </authorList>
    </citation>
    <scope>NUCLEOTIDE SEQUENCE [LARGE SCALE GENOMIC DNA]</scope>
</reference>
<feature type="domain" description="Integrator complex subunit 3 N-terminal" evidence="1">
    <location>
        <begin position="73"/>
        <end position="290"/>
    </location>
</feature>
<protein>
    <recommendedName>
        <fullName evidence="1">Integrator complex subunit 3 N-terminal domain-containing protein</fullName>
    </recommendedName>
</protein>
<proteinExistence type="predicted"/>
<sequence length="297" mass="34891">MSRLLELMLYWWQIVGGDCSQGNLWLCREMVNLFMDKWDTLLDEEPLVLTSALYVFLWLLADHYMIRIDPKIEDLVLNPSEFKTDGFIDVSQLYHARTSSKYFLLRITPAMELHMRFLLTHVKLGSQKRHQMWFARKHLSVPERGTLIIDIVRFICCGHHPRNEIIQSNIIPRWAVIGWLLTICRKKYIEANVKLALFYDWLFFDDKVDNIMNIEPAILLMVNSIPKYIDITHVLHDFLIYLLENYDLDRKDSISKGVATAIRSLVNSGVFESVGVLTRCEMLTPSLRERTERLLVT</sequence>
<dbReference type="Proteomes" id="UP001454036">
    <property type="component" value="Unassembled WGS sequence"/>
</dbReference>
<dbReference type="EMBL" id="BAABME010002235">
    <property type="protein sequence ID" value="GAA0153709.1"/>
    <property type="molecule type" value="Genomic_DNA"/>
</dbReference>
<dbReference type="InterPro" id="IPR019333">
    <property type="entry name" value="INTS3_N"/>
</dbReference>
<evidence type="ECO:0000259" key="1">
    <source>
        <dbReference type="Pfam" id="PF10189"/>
    </source>
</evidence>
<feature type="domain" description="Integrator complex subunit 3 N-terminal" evidence="1">
    <location>
        <begin position="11"/>
        <end position="65"/>
    </location>
</feature>
<comment type="caution">
    <text evidence="2">The sequence shown here is derived from an EMBL/GenBank/DDBJ whole genome shotgun (WGS) entry which is preliminary data.</text>
</comment>
<dbReference type="PANTHER" id="PTHR13587:SF7">
    <property type="entry name" value="INTEGRATOR COMPLEX SUBUNIT 3"/>
    <property type="match status" value="1"/>
</dbReference>
<organism evidence="2 3">
    <name type="scientific">Lithospermum erythrorhizon</name>
    <name type="common">Purple gromwell</name>
    <name type="synonym">Lithospermum officinale var. erythrorhizon</name>
    <dbReference type="NCBI Taxonomy" id="34254"/>
    <lineage>
        <taxon>Eukaryota</taxon>
        <taxon>Viridiplantae</taxon>
        <taxon>Streptophyta</taxon>
        <taxon>Embryophyta</taxon>
        <taxon>Tracheophyta</taxon>
        <taxon>Spermatophyta</taxon>
        <taxon>Magnoliopsida</taxon>
        <taxon>eudicotyledons</taxon>
        <taxon>Gunneridae</taxon>
        <taxon>Pentapetalae</taxon>
        <taxon>asterids</taxon>
        <taxon>lamiids</taxon>
        <taxon>Boraginales</taxon>
        <taxon>Boraginaceae</taxon>
        <taxon>Boraginoideae</taxon>
        <taxon>Lithospermeae</taxon>
        <taxon>Lithospermum</taxon>
    </lineage>
</organism>
<name>A0AAV3PPM0_LITER</name>
<keyword evidence="3" id="KW-1185">Reference proteome</keyword>
<accession>A0AAV3PPM0</accession>
<gene>
    <name evidence="2" type="ORF">LIER_11881</name>
</gene>
<dbReference type="GO" id="GO:0005737">
    <property type="term" value="C:cytoplasm"/>
    <property type="evidence" value="ECO:0007669"/>
    <property type="project" value="TreeGrafter"/>
</dbReference>
<evidence type="ECO:0000313" key="2">
    <source>
        <dbReference type="EMBL" id="GAA0153709.1"/>
    </source>
</evidence>
<dbReference type="InterPro" id="IPR045334">
    <property type="entry name" value="INTS3"/>
</dbReference>
<dbReference type="AlphaFoldDB" id="A0AAV3PPM0"/>
<evidence type="ECO:0000313" key="3">
    <source>
        <dbReference type="Proteomes" id="UP001454036"/>
    </source>
</evidence>
<dbReference type="PANTHER" id="PTHR13587">
    <property type="entry name" value="INTEGRATOR COMPLEX SUBUNIT 3"/>
    <property type="match status" value="1"/>
</dbReference>
<dbReference type="Pfam" id="PF10189">
    <property type="entry name" value="Ints3_N"/>
    <property type="match status" value="2"/>
</dbReference>